<dbReference type="GO" id="GO:0042910">
    <property type="term" value="F:xenobiotic transmembrane transporter activity"/>
    <property type="evidence" value="ECO:0007669"/>
    <property type="project" value="TreeGrafter"/>
</dbReference>
<dbReference type="Gene3D" id="3.30.70.1430">
    <property type="entry name" value="Multidrug efflux transporter AcrB pore domain"/>
    <property type="match status" value="2"/>
</dbReference>
<feature type="transmembrane region" description="Helical" evidence="1">
    <location>
        <begin position="402"/>
        <end position="427"/>
    </location>
</feature>
<reference evidence="2 3" key="1">
    <citation type="submission" date="2019-08" db="EMBL/GenBank/DDBJ databases">
        <title>Emerging of two pre-pandemic pathogenic O4:KUT lineages of Vibrio parahaemolyticus in coastal eastern China.</title>
        <authorList>
            <person name="Yu H."/>
        </authorList>
    </citation>
    <scope>NUCLEOTIDE SEQUENCE [LARGE SCALE GENOMIC DNA]</scope>
    <source>
        <strain evidence="2 3">HZ17-383</strain>
    </source>
</reference>
<dbReference type="SUPFAM" id="SSF82866">
    <property type="entry name" value="Multidrug efflux transporter AcrB transmembrane domain"/>
    <property type="match status" value="2"/>
</dbReference>
<dbReference type="Gene3D" id="3.30.70.1440">
    <property type="entry name" value="Multidrug efflux transporter AcrB pore domain"/>
    <property type="match status" value="1"/>
</dbReference>
<evidence type="ECO:0000313" key="3">
    <source>
        <dbReference type="Proteomes" id="UP000321504"/>
    </source>
</evidence>
<name>A0AA46L7V3_VIBPH</name>
<dbReference type="Proteomes" id="UP000321504">
    <property type="component" value="Unassembled WGS sequence"/>
</dbReference>
<dbReference type="PRINTS" id="PR00702">
    <property type="entry name" value="ACRIFLAVINRP"/>
</dbReference>
<organism evidence="2 3">
    <name type="scientific">Vibrio parahaemolyticus</name>
    <dbReference type="NCBI Taxonomy" id="670"/>
    <lineage>
        <taxon>Bacteria</taxon>
        <taxon>Pseudomonadati</taxon>
        <taxon>Pseudomonadota</taxon>
        <taxon>Gammaproteobacteria</taxon>
        <taxon>Vibrionales</taxon>
        <taxon>Vibrionaceae</taxon>
        <taxon>Vibrio</taxon>
    </lineage>
</organism>
<dbReference type="Gene3D" id="3.30.70.1320">
    <property type="entry name" value="Multidrug efflux transporter AcrB pore domain like"/>
    <property type="match status" value="1"/>
</dbReference>
<feature type="transmembrane region" description="Helical" evidence="1">
    <location>
        <begin position="26"/>
        <end position="46"/>
    </location>
</feature>
<dbReference type="SUPFAM" id="SSF82714">
    <property type="entry name" value="Multidrug efflux transporter AcrB TolC docking domain, DN and DC subdomains"/>
    <property type="match status" value="2"/>
</dbReference>
<dbReference type="EMBL" id="VRMQ01000002">
    <property type="protein sequence ID" value="TXN16560.1"/>
    <property type="molecule type" value="Genomic_DNA"/>
</dbReference>
<dbReference type="AlphaFoldDB" id="A0AA46L7V3"/>
<proteinExistence type="predicted"/>
<feature type="transmembrane region" description="Helical" evidence="1">
    <location>
        <begin position="880"/>
        <end position="899"/>
    </location>
</feature>
<dbReference type="InterPro" id="IPR001036">
    <property type="entry name" value="Acrflvin-R"/>
</dbReference>
<keyword evidence="1" id="KW-0812">Transmembrane</keyword>
<protein>
    <submittedName>
        <fullName evidence="2">Efflux RND transporter permease subunit VmeI</fullName>
    </submittedName>
</protein>
<keyword evidence="1" id="KW-1133">Transmembrane helix</keyword>
<gene>
    <name evidence="2" type="primary">vmeI</name>
    <name evidence="2" type="ORF">FVP01_11420</name>
</gene>
<comment type="caution">
    <text evidence="2">The sequence shown here is derived from an EMBL/GenBank/DDBJ whole genome shotgun (WGS) entry which is preliminary data.</text>
</comment>
<sequence length="1037" mass="114802">MSEQNKVPQSDDDVTGIAAYFIRNRVISWMVSLIFLIGGIAAFFGLGRLEDPAFTIKDAMVVTSYPGATPQQVEEEVTYPLEKAIQQLTYVDEVNSISNRGLSQITVTMKNNYGPDDLPQIWDELRRKVNDLKVTLPPGVNEPQVIDDFGDVYGILLAVTGDGYSYKELLDYVDYLRRELELVDGVSKVSVSGQQQEQVFIEVSMKKLSSIGLSPNTVFNLLSTQNIVSDAGAIRIGDEYIRIQPTGEFQSVDELGDLLITESGAQGLIFLKDVAEIKRGYVEVPSNIINFNGSLALNVGVSFAQGVNVVEVGKAFDRRLAELKYQQPVGVEISEIYSQPKEVDKSVSGFVISLAQAVGIVIIVLLFFMGLRSGLLIGLILLLTVLGTFIFMKYLAIDLQRISLGALVIALGMLVDNAIVVVEGILIGTQKGRTRLQAATDIVTQTKWPLLGATVIAVTAFAPIGLSEDSTGEYCGTLFTVLLISLMLSWFTAISLTPFFADIFFKGQKIKQGEGEGEGEENDPYNGIIFVAYKKFLEFCMRRAWLTVVVLIVGLGASVYGFTLVKQSFFPSSTTPIFQLDVWLPEGTDIRATNDKLKELESWLAEQEHVDHITTTAGKGLQRFMLTYAPEKSYAAYGEITTRVDNYEALAPLMARFRDHLKANYPEINYKLKQIELGPGGGAKIEARIIGSDPTVLRTIAAQVMDIMYADPGATNIRHDWRERTQVLEPQFNESQARRYGITKSDVDDFLSMSFSGMTIGLYRDGTTLMPIVARLPEDERIDIRNIEGMKIWSPAQSEFIPLQQVTMGYDMRWEDPIIVRKNRKRMLTVMADPDILGEETASTLQKRLQPQIEAIQMPPGYSLEWGGEYESSGDAQESLFTTMPMGYLFMFLITVFLFNSIKEPLIVWLTVPLALIGVTTGLLALNTPFGFMALLGFLSLSGMVLKNGIVLLDQIEIEMKSGKEAYDAVVDAAVSRVRPVCMAAITTILGMIPLLPDIFFKPMAVTIMFGLGFATILTLIVVPVLYRLFHKVSVPK</sequence>
<dbReference type="Gene3D" id="1.20.1640.10">
    <property type="entry name" value="Multidrug efflux transporter AcrB transmembrane domain"/>
    <property type="match status" value="2"/>
</dbReference>
<dbReference type="PANTHER" id="PTHR32063">
    <property type="match status" value="1"/>
</dbReference>
<feature type="transmembrane region" description="Helical" evidence="1">
    <location>
        <begin position="375"/>
        <end position="396"/>
    </location>
</feature>
<evidence type="ECO:0000256" key="1">
    <source>
        <dbReference type="SAM" id="Phobius"/>
    </source>
</evidence>
<dbReference type="RefSeq" id="WP_147724447.1">
    <property type="nucleotide sequence ID" value="NZ_VRMQ01000002.1"/>
</dbReference>
<feature type="transmembrane region" description="Helical" evidence="1">
    <location>
        <begin position="1008"/>
        <end position="1030"/>
    </location>
</feature>
<evidence type="ECO:0000313" key="2">
    <source>
        <dbReference type="EMBL" id="TXN16560.1"/>
    </source>
</evidence>
<dbReference type="GO" id="GO:0005886">
    <property type="term" value="C:plasma membrane"/>
    <property type="evidence" value="ECO:0007669"/>
    <property type="project" value="TreeGrafter"/>
</dbReference>
<feature type="transmembrane region" description="Helical" evidence="1">
    <location>
        <begin position="347"/>
        <end position="368"/>
    </location>
</feature>
<feature type="transmembrane region" description="Helical" evidence="1">
    <location>
        <begin position="478"/>
        <end position="501"/>
    </location>
</feature>
<feature type="transmembrane region" description="Helical" evidence="1">
    <location>
        <begin position="544"/>
        <end position="565"/>
    </location>
</feature>
<dbReference type="Pfam" id="PF00873">
    <property type="entry name" value="ACR_tran"/>
    <property type="match status" value="1"/>
</dbReference>
<feature type="transmembrane region" description="Helical" evidence="1">
    <location>
        <begin position="974"/>
        <end position="996"/>
    </location>
</feature>
<dbReference type="PANTHER" id="PTHR32063:SF18">
    <property type="entry name" value="CATION EFFLUX SYSTEM PROTEIN"/>
    <property type="match status" value="1"/>
</dbReference>
<dbReference type="InterPro" id="IPR027463">
    <property type="entry name" value="AcrB_DN_DC_subdom"/>
</dbReference>
<feature type="transmembrane region" description="Helical" evidence="1">
    <location>
        <begin position="906"/>
        <end position="926"/>
    </location>
</feature>
<dbReference type="Gene3D" id="3.30.2090.10">
    <property type="entry name" value="Multidrug efflux transporter AcrB TolC docking domain, DN and DC subdomains"/>
    <property type="match status" value="2"/>
</dbReference>
<feature type="transmembrane region" description="Helical" evidence="1">
    <location>
        <begin position="932"/>
        <end position="953"/>
    </location>
</feature>
<accession>A0AA46L7V3</accession>
<feature type="transmembrane region" description="Helical" evidence="1">
    <location>
        <begin position="448"/>
        <end position="466"/>
    </location>
</feature>
<keyword evidence="1" id="KW-0472">Membrane</keyword>
<dbReference type="SUPFAM" id="SSF82693">
    <property type="entry name" value="Multidrug efflux transporter AcrB pore domain, PN1, PN2, PC1 and PC2 subdomains"/>
    <property type="match status" value="2"/>
</dbReference>